<accession>A0ACC6V009</accession>
<dbReference type="Proteomes" id="UP000033636">
    <property type="component" value="Unassembled WGS sequence"/>
</dbReference>
<evidence type="ECO:0000313" key="2">
    <source>
        <dbReference type="Proteomes" id="UP000033636"/>
    </source>
</evidence>
<evidence type="ECO:0000313" key="1">
    <source>
        <dbReference type="EMBL" id="MFB6490183.1"/>
    </source>
</evidence>
<name>A0ACC6V009_9CREN</name>
<dbReference type="EMBL" id="JZWT02000005">
    <property type="protein sequence ID" value="MFB6490183.1"/>
    <property type="molecule type" value="Genomic_DNA"/>
</dbReference>
<protein>
    <submittedName>
        <fullName evidence="1">Gephyrin-like molybdotransferase Glp</fullName>
    </submittedName>
</protein>
<sequence>MSRGFKSLTNVDAAVAEFLSRIRHRPPAVEVPLSEALGRYLAEDVVAELDVPPFDRAAFDGYAVKSADTLGASRNNPVILRLVGSAGPGRPYGGRLNDGEAIEIATGAPLPEGADAVIPYEEVAERGSYIEVYRPVPRFYYVSRRGEDVARGELILRAGARLRPWDLGVLASLGVAKVSIYDVRAAVISTGDELVELGQEAGPGKIINSSRFVIEGMLREMGARPDYLGIVPDEEAAIAEAVSKALRDHDIAVTTGGVSVGGPDHTFSAVAKMAEWSVHGIAVRPGRPNSAAVVGGKPVVMLSGFPVAAVVGFEVFAKPAVLKMVGAKPEPTPKIRGRLTRRITTPINVRTYARVRVYSKGGAIYVEPLAVTGSGILSTLVRGNGVLIVPENREGFDEGDEVEVELLRAVEET</sequence>
<comment type="caution">
    <text evidence="1">The sequence shown here is derived from an EMBL/GenBank/DDBJ whole genome shotgun (WGS) entry which is preliminary data.</text>
</comment>
<organism evidence="1 2">
    <name type="scientific">Thermoproteus sp. AZ2</name>
    <dbReference type="NCBI Taxonomy" id="1609232"/>
    <lineage>
        <taxon>Archaea</taxon>
        <taxon>Thermoproteota</taxon>
        <taxon>Thermoprotei</taxon>
        <taxon>Thermoproteales</taxon>
        <taxon>Thermoproteaceae</taxon>
        <taxon>Thermoproteus</taxon>
    </lineage>
</organism>
<reference evidence="1" key="1">
    <citation type="submission" date="2024-07" db="EMBL/GenBank/DDBJ databases">
        <title>Metagenome and Metagenome-Assembled Genomes of Archaea from a hot spring from the geothermal field of Los Azufres, Mexico.</title>
        <authorList>
            <person name="Marin-Paredes R."/>
            <person name="Martinez-Romero E."/>
            <person name="Servin-Garciduenas L.E."/>
        </authorList>
    </citation>
    <scope>NUCLEOTIDE SEQUENCE</scope>
</reference>
<gene>
    <name evidence="1" type="primary">glp</name>
    <name evidence="1" type="ORF">TU35_002865</name>
</gene>
<proteinExistence type="predicted"/>